<dbReference type="AlphaFoldDB" id="A0AAU7QDC7"/>
<evidence type="ECO:0000313" key="1">
    <source>
        <dbReference type="EMBL" id="XBS71182.1"/>
    </source>
</evidence>
<dbReference type="Gene3D" id="3.20.20.80">
    <property type="entry name" value="Glycosidases"/>
    <property type="match status" value="2"/>
</dbReference>
<gene>
    <name evidence="1" type="ORF">ABK905_09575</name>
</gene>
<dbReference type="SUPFAM" id="SSF51445">
    <property type="entry name" value="(Trans)glycosidases"/>
    <property type="match status" value="1"/>
</dbReference>
<name>A0AAU7QDC7_9GAMM</name>
<sequence>MGYRPCTTRRCFKVFFQGGFACSTEVRGDGRRLDLIHASGHEMLAAKDYAQLAELQIATVRDGLRWHLIEEAPGRYDWSSFLPTLHAAQAGKIQVIWDLCHYGWPDHLDIWQPDFVAHFARFAGAVAAKVREEGILRPCYTPINSISYLAWAGGEMAHIRPMASNKGRALKQQLVRATLAAMNAIREVDNTARFLQPEPVVHINAPEDQPELEAAAEELRMAQFEVWDMLSGRSQPELGGGPDYLDIVGVGYRPANQWFFRGDVIAVDNLYYRPFAAILEEVHQRYRRPILIAETGAENDMRVPWMRYVFEQTVSAMKANVAIEGLCIYPVADFRSWSGDKHLPFGLLGMQDVNGCRSLYEPLALELRSQQIRFKGLLEDPLTSQRAMPA</sequence>
<accession>A0AAU7QDC7</accession>
<dbReference type="InterPro" id="IPR017853">
    <property type="entry name" value="GH"/>
</dbReference>
<organism evidence="1">
    <name type="scientific">Acerihabitans sp. KWT182</name>
    <dbReference type="NCBI Taxonomy" id="3157919"/>
    <lineage>
        <taxon>Bacteria</taxon>
        <taxon>Pseudomonadati</taxon>
        <taxon>Pseudomonadota</taxon>
        <taxon>Gammaproteobacteria</taxon>
        <taxon>Enterobacterales</taxon>
        <taxon>Pectobacteriaceae</taxon>
        <taxon>Acerihabitans</taxon>
    </lineage>
</organism>
<dbReference type="EMBL" id="CP157947">
    <property type="protein sequence ID" value="XBS71182.1"/>
    <property type="molecule type" value="Genomic_DNA"/>
</dbReference>
<proteinExistence type="predicted"/>
<protein>
    <submittedName>
        <fullName evidence="1">Beta-glucosidase</fullName>
    </submittedName>
</protein>
<reference evidence="1" key="1">
    <citation type="submission" date="2024-06" db="EMBL/GenBank/DDBJ databases">
        <authorList>
            <person name="Coelho C."/>
            <person name="Bento M."/>
            <person name="Garcia E."/>
            <person name="Camelo A."/>
            <person name="Brandao I."/>
            <person name="Espirito Santo C."/>
            <person name="Trovao J."/>
            <person name="Verissimo A."/>
            <person name="Costa J."/>
            <person name="Tiago I."/>
        </authorList>
    </citation>
    <scope>NUCLEOTIDE SEQUENCE</scope>
    <source>
        <strain evidence="1">KWT182</strain>
    </source>
</reference>